<protein>
    <submittedName>
        <fullName evidence="3">Uncharacterized protein</fullName>
    </submittedName>
</protein>
<proteinExistence type="predicted"/>
<gene>
    <name evidence="3" type="ORF">FBF37_00070</name>
</gene>
<dbReference type="AlphaFoldDB" id="A0A4P9A291"/>
<feature type="transmembrane region" description="Helical" evidence="1">
    <location>
        <begin position="83"/>
        <end position="104"/>
    </location>
</feature>
<evidence type="ECO:0000256" key="1">
    <source>
        <dbReference type="SAM" id="Phobius"/>
    </source>
</evidence>
<evidence type="ECO:0000256" key="2">
    <source>
        <dbReference type="SAM" id="SignalP"/>
    </source>
</evidence>
<dbReference type="EMBL" id="CP040004">
    <property type="protein sequence ID" value="QCT41885.1"/>
    <property type="molecule type" value="Genomic_DNA"/>
</dbReference>
<dbReference type="InterPro" id="IPR043993">
    <property type="entry name" value="T4SS_pilin"/>
</dbReference>
<dbReference type="Proteomes" id="UP000310639">
    <property type="component" value="Chromosome"/>
</dbReference>
<evidence type="ECO:0000313" key="3">
    <source>
        <dbReference type="EMBL" id="QCT41885.1"/>
    </source>
</evidence>
<feature type="signal peptide" evidence="2">
    <location>
        <begin position="1"/>
        <end position="20"/>
    </location>
</feature>
<reference evidence="3 4" key="1">
    <citation type="submission" date="2019-04" db="EMBL/GenBank/DDBJ databases">
        <title>Saccharibacteria TM7 genomes.</title>
        <authorList>
            <person name="Bor B."/>
            <person name="He X."/>
            <person name="Chen T."/>
            <person name="Dewhirst F.E."/>
        </authorList>
    </citation>
    <scope>NUCLEOTIDE SEQUENCE [LARGE SCALE GENOMIC DNA]</scope>
    <source>
        <strain evidence="3 4">BB001</strain>
    </source>
</reference>
<keyword evidence="2" id="KW-0732">Signal</keyword>
<keyword evidence="1" id="KW-1133">Transmembrane helix</keyword>
<organism evidence="3 4">
    <name type="scientific">Candidatus Nanosynbacter featherlites</name>
    <dbReference type="NCBI Taxonomy" id="2572088"/>
    <lineage>
        <taxon>Bacteria</taxon>
        <taxon>Candidatus Saccharimonadota</taxon>
        <taxon>Candidatus Saccharimonadia</taxon>
        <taxon>Candidatus Nanosynbacterales</taxon>
        <taxon>Candidatus Nanosynbacteraceae</taxon>
        <taxon>Candidatus Nanosynbacter</taxon>
    </lineage>
</organism>
<sequence length="141" mass="15035">MIKRAIVALTLIVTGSFGMAFVNTQPALAGVCDERGRVITLKPWFYNLTSGNSCDLKSPSEVGGFGPYIWRIALNLIEDLFQITGYIAAGYIIYGGFLFITSSGSPDRAARGRKTVFNAIIGLVIAIASVGVVNWVSGALL</sequence>
<name>A0A4P9A291_9BACT</name>
<dbReference type="KEGG" id="nft:FBF37_00070"/>
<evidence type="ECO:0000313" key="4">
    <source>
        <dbReference type="Proteomes" id="UP000310639"/>
    </source>
</evidence>
<keyword evidence="4" id="KW-1185">Reference proteome</keyword>
<feature type="transmembrane region" description="Helical" evidence="1">
    <location>
        <begin position="116"/>
        <end position="136"/>
    </location>
</feature>
<feature type="chain" id="PRO_5020442477" evidence="2">
    <location>
        <begin position="21"/>
        <end position="141"/>
    </location>
</feature>
<dbReference type="Pfam" id="PF18895">
    <property type="entry name" value="T4SS_pilin"/>
    <property type="match status" value="1"/>
</dbReference>
<keyword evidence="1" id="KW-0812">Transmembrane</keyword>
<keyword evidence="1" id="KW-0472">Membrane</keyword>
<accession>A0A4P9A291</accession>
<dbReference type="RefSeq" id="WP_138078294.1">
    <property type="nucleotide sequence ID" value="NZ_CP040004.1"/>
</dbReference>
<dbReference type="OrthoDB" id="9788110at2"/>